<keyword evidence="1" id="KW-0812">Transmembrane</keyword>
<dbReference type="Proteomes" id="UP000030466">
    <property type="component" value="Unassembled WGS sequence"/>
</dbReference>
<evidence type="ECO:0000313" key="3">
    <source>
        <dbReference type="Proteomes" id="UP000030466"/>
    </source>
</evidence>
<accession>A0A0A6VPW0</accession>
<feature type="transmembrane region" description="Helical" evidence="1">
    <location>
        <begin position="7"/>
        <end position="26"/>
    </location>
</feature>
<protein>
    <submittedName>
        <fullName evidence="2">Uncharacterized protein</fullName>
    </submittedName>
</protein>
<proteinExistence type="predicted"/>
<evidence type="ECO:0000256" key="1">
    <source>
        <dbReference type="SAM" id="Phobius"/>
    </source>
</evidence>
<evidence type="ECO:0000313" key="2">
    <source>
        <dbReference type="EMBL" id="KHD96676.1"/>
    </source>
</evidence>
<keyword evidence="1" id="KW-0472">Membrane</keyword>
<sequence length="172" mass="18978">MSDHTIARTFVFFGVTLAVYVLITTVTKLLPLRTLSSFMFSTDSDMLWQILAVGAGIAIALQVNVHGNQANTKNELTDDLQDRTHSASHPLTKYTPTLIAAGVTFPTFDYLFSFVMRPERQLVQWPAWEISSALCFTLAISALCMNAQSGFLQNSEYSKGPSGSVSYRQSDP</sequence>
<dbReference type="RefSeq" id="WP_035929240.1">
    <property type="nucleotide sequence ID" value="NZ_JSUH01000014.1"/>
</dbReference>
<reference evidence="2 3" key="1">
    <citation type="journal article" date="2003" name="Int. J. Syst. Evol. Microbiol.">
        <title>Kocuria polaris sp. nov., an orange-pigmented psychrophilic bacterium isolated from an Antarctic cyanobacterial mat sample.</title>
        <authorList>
            <person name="Reddy G.S."/>
            <person name="Prakash J.S."/>
            <person name="Prabahar V."/>
            <person name="Matsumoto G.I."/>
            <person name="Stackebrandt E."/>
            <person name="Shivaji S."/>
        </authorList>
    </citation>
    <scope>NUCLEOTIDE SEQUENCE [LARGE SCALE GENOMIC DNA]</scope>
    <source>
        <strain evidence="2 3">CMS 76or</strain>
    </source>
</reference>
<dbReference type="EMBL" id="JSUH01000014">
    <property type="protein sequence ID" value="KHD96676.1"/>
    <property type="molecule type" value="Genomic_DNA"/>
</dbReference>
<feature type="transmembrane region" description="Helical" evidence="1">
    <location>
        <begin position="46"/>
        <end position="65"/>
    </location>
</feature>
<keyword evidence="3" id="KW-1185">Reference proteome</keyword>
<organism evidence="2 3">
    <name type="scientific">Kocuria rosea subsp. polaris</name>
    <dbReference type="NCBI Taxonomy" id="136273"/>
    <lineage>
        <taxon>Bacteria</taxon>
        <taxon>Bacillati</taxon>
        <taxon>Actinomycetota</taxon>
        <taxon>Actinomycetes</taxon>
        <taxon>Micrococcales</taxon>
        <taxon>Micrococcaceae</taxon>
        <taxon>Kocuria</taxon>
    </lineage>
</organism>
<keyword evidence="1" id="KW-1133">Transmembrane helix</keyword>
<comment type="caution">
    <text evidence="2">The sequence shown here is derived from an EMBL/GenBank/DDBJ whole genome shotgun (WGS) entry which is preliminary data.</text>
</comment>
<gene>
    <name evidence="2" type="ORF">GY22_14600</name>
</gene>
<dbReference type="AlphaFoldDB" id="A0A0A6VPW0"/>
<name>A0A0A6VPW0_KOCRO</name>